<feature type="non-terminal residue" evidence="1">
    <location>
        <position position="1"/>
    </location>
</feature>
<comment type="caution">
    <text evidence="1">The sequence shown here is derived from an EMBL/GenBank/DDBJ whole genome shotgun (WGS) entry which is preliminary data.</text>
</comment>
<accession>A0ABQ9WAY2</accession>
<feature type="non-terminal residue" evidence="1">
    <location>
        <position position="63"/>
    </location>
</feature>
<reference evidence="1 2" key="1">
    <citation type="submission" date="2023-05" db="EMBL/GenBank/DDBJ databases">
        <title>B98-5 Cell Line De Novo Hybrid Assembly: An Optical Mapping Approach.</title>
        <authorList>
            <person name="Kananen K."/>
            <person name="Auerbach J.A."/>
            <person name="Kautto E."/>
            <person name="Blachly J.S."/>
        </authorList>
    </citation>
    <scope>NUCLEOTIDE SEQUENCE [LARGE SCALE GENOMIC DNA]</scope>
    <source>
        <strain evidence="1">B95-8</strain>
        <tissue evidence="1">Cell line</tissue>
    </source>
</reference>
<dbReference type="Proteomes" id="UP001266305">
    <property type="component" value="Unassembled WGS sequence"/>
</dbReference>
<keyword evidence="2" id="KW-1185">Reference proteome</keyword>
<proteinExistence type="predicted"/>
<dbReference type="EMBL" id="JASSZA010000001">
    <property type="protein sequence ID" value="KAK2118802.1"/>
    <property type="molecule type" value="Genomic_DNA"/>
</dbReference>
<gene>
    <name evidence="1" type="ORF">P7K49_000188</name>
</gene>
<organism evidence="1 2">
    <name type="scientific">Saguinus oedipus</name>
    <name type="common">Cotton-top tamarin</name>
    <name type="synonym">Oedipomidas oedipus</name>
    <dbReference type="NCBI Taxonomy" id="9490"/>
    <lineage>
        <taxon>Eukaryota</taxon>
        <taxon>Metazoa</taxon>
        <taxon>Chordata</taxon>
        <taxon>Craniata</taxon>
        <taxon>Vertebrata</taxon>
        <taxon>Euteleostomi</taxon>
        <taxon>Mammalia</taxon>
        <taxon>Eutheria</taxon>
        <taxon>Euarchontoglires</taxon>
        <taxon>Primates</taxon>
        <taxon>Haplorrhini</taxon>
        <taxon>Platyrrhini</taxon>
        <taxon>Cebidae</taxon>
        <taxon>Callitrichinae</taxon>
        <taxon>Saguinus</taxon>
    </lineage>
</organism>
<protein>
    <submittedName>
        <fullName evidence="1">Uncharacterized protein</fullName>
    </submittedName>
</protein>
<sequence length="63" mass="7197">IYQIFLRLKYQSAIAIITLYSIYPNRNSLRQPKQPVIMGLKVGCGSADQITGQMDMTHDFTTF</sequence>
<evidence type="ECO:0000313" key="2">
    <source>
        <dbReference type="Proteomes" id="UP001266305"/>
    </source>
</evidence>
<name>A0ABQ9WAY2_SAGOE</name>
<evidence type="ECO:0000313" key="1">
    <source>
        <dbReference type="EMBL" id="KAK2118802.1"/>
    </source>
</evidence>